<dbReference type="CDD" id="cd15797">
    <property type="entry name" value="PMEI"/>
    <property type="match status" value="1"/>
</dbReference>
<sequence length="179" mass="19973">MNRLWSLEVVFLLCVTCCYAVKVVDVDIICNSATNHSFCSNLLNSKIGGNKDLVSLTEYSIDVLRGNVSNTVNLINKLIEQNGGNFNLTYHYNMCLIHFDITKGALGSVEYAEELFKMRNYLAMIPTMESIVFNAWECLSGDTPSDPPYHDTSLLPVYADVVMLVANVVLSILKYLTQA</sequence>
<evidence type="ECO:0000256" key="1">
    <source>
        <dbReference type="ARBA" id="ARBA00022729"/>
    </source>
</evidence>
<evidence type="ECO:0000256" key="4">
    <source>
        <dbReference type="SAM" id="SignalP"/>
    </source>
</evidence>
<protein>
    <recommendedName>
        <fullName evidence="7">Pectinesterase inhibitor domain-containing protein</fullName>
    </recommendedName>
</protein>
<dbReference type="SUPFAM" id="SSF101148">
    <property type="entry name" value="Plant invertase/pectin methylesterase inhibitor"/>
    <property type="match status" value="1"/>
</dbReference>
<evidence type="ECO:0000313" key="5">
    <source>
        <dbReference type="EMBL" id="CAI8596298.1"/>
    </source>
</evidence>
<dbReference type="InterPro" id="IPR052421">
    <property type="entry name" value="PCW_Enzyme_Inhibitor"/>
</dbReference>
<evidence type="ECO:0000256" key="3">
    <source>
        <dbReference type="ARBA" id="ARBA00038471"/>
    </source>
</evidence>
<organism evidence="5 6">
    <name type="scientific">Vicia faba</name>
    <name type="common">Broad bean</name>
    <name type="synonym">Faba vulgaris</name>
    <dbReference type="NCBI Taxonomy" id="3906"/>
    <lineage>
        <taxon>Eukaryota</taxon>
        <taxon>Viridiplantae</taxon>
        <taxon>Streptophyta</taxon>
        <taxon>Embryophyta</taxon>
        <taxon>Tracheophyta</taxon>
        <taxon>Spermatophyta</taxon>
        <taxon>Magnoliopsida</taxon>
        <taxon>eudicotyledons</taxon>
        <taxon>Gunneridae</taxon>
        <taxon>Pentapetalae</taxon>
        <taxon>rosids</taxon>
        <taxon>fabids</taxon>
        <taxon>Fabales</taxon>
        <taxon>Fabaceae</taxon>
        <taxon>Papilionoideae</taxon>
        <taxon>50 kb inversion clade</taxon>
        <taxon>NPAAA clade</taxon>
        <taxon>Hologalegina</taxon>
        <taxon>IRL clade</taxon>
        <taxon>Fabeae</taxon>
        <taxon>Vicia</taxon>
    </lineage>
</organism>
<feature type="chain" id="PRO_5043942529" description="Pectinesterase inhibitor domain-containing protein" evidence="4">
    <location>
        <begin position="21"/>
        <end position="179"/>
    </location>
</feature>
<dbReference type="EMBL" id="OX451737">
    <property type="protein sequence ID" value="CAI8596298.1"/>
    <property type="molecule type" value="Genomic_DNA"/>
</dbReference>
<proteinExistence type="inferred from homology"/>
<evidence type="ECO:0008006" key="7">
    <source>
        <dbReference type="Google" id="ProtNLM"/>
    </source>
</evidence>
<keyword evidence="2" id="KW-1015">Disulfide bond</keyword>
<keyword evidence="1 4" id="KW-0732">Signal</keyword>
<gene>
    <name evidence="5" type="ORF">VFH_II028240</name>
</gene>
<feature type="signal peptide" evidence="4">
    <location>
        <begin position="1"/>
        <end position="20"/>
    </location>
</feature>
<comment type="similarity">
    <text evidence="3">Belongs to the PMEI family.</text>
</comment>
<dbReference type="PANTHER" id="PTHR36710">
    <property type="entry name" value="PECTINESTERASE INHIBITOR-LIKE"/>
    <property type="match status" value="1"/>
</dbReference>
<dbReference type="Proteomes" id="UP001157006">
    <property type="component" value="Chromosome 2"/>
</dbReference>
<dbReference type="GO" id="GO:0046910">
    <property type="term" value="F:pectinesterase inhibitor activity"/>
    <property type="evidence" value="ECO:0007669"/>
    <property type="project" value="InterPro"/>
</dbReference>
<accession>A0AAV0ZGD4</accession>
<evidence type="ECO:0000313" key="6">
    <source>
        <dbReference type="Proteomes" id="UP001157006"/>
    </source>
</evidence>
<dbReference type="Gene3D" id="1.20.140.40">
    <property type="entry name" value="Invertase/pectin methylesterase inhibitor family protein"/>
    <property type="match status" value="1"/>
</dbReference>
<dbReference type="AlphaFoldDB" id="A0AAV0ZGD4"/>
<reference evidence="5 6" key="1">
    <citation type="submission" date="2023-01" db="EMBL/GenBank/DDBJ databases">
        <authorList>
            <person name="Kreplak J."/>
        </authorList>
    </citation>
    <scope>NUCLEOTIDE SEQUENCE [LARGE SCALE GENOMIC DNA]</scope>
</reference>
<dbReference type="PANTHER" id="PTHR36710:SF20">
    <property type="entry name" value="PECTINESTERASE INHIBITOR DOMAIN PROTEIN"/>
    <property type="match status" value="1"/>
</dbReference>
<dbReference type="InterPro" id="IPR035513">
    <property type="entry name" value="Invertase/methylesterase_inhib"/>
</dbReference>
<keyword evidence="6" id="KW-1185">Reference proteome</keyword>
<name>A0AAV0ZGD4_VICFA</name>
<evidence type="ECO:0000256" key="2">
    <source>
        <dbReference type="ARBA" id="ARBA00023157"/>
    </source>
</evidence>
<dbReference type="InterPro" id="IPR034086">
    <property type="entry name" value="PMEI_plant"/>
</dbReference>